<dbReference type="Proteomes" id="UP000263742">
    <property type="component" value="Segment"/>
</dbReference>
<evidence type="ECO:0000313" key="5">
    <source>
        <dbReference type="EMBL" id="AXG66412.1"/>
    </source>
</evidence>
<dbReference type="GO" id="GO:0003677">
    <property type="term" value="F:DNA binding"/>
    <property type="evidence" value="ECO:0007669"/>
    <property type="project" value="UniProtKB-KW"/>
</dbReference>
<dbReference type="InterPro" id="IPR002421">
    <property type="entry name" value="5-3_exonuclease"/>
</dbReference>
<dbReference type="InterPro" id="IPR038969">
    <property type="entry name" value="FEN"/>
</dbReference>
<keyword evidence="3" id="KW-0238">DNA-binding</keyword>
<dbReference type="PANTHER" id="PTHR42646:SF2">
    <property type="entry name" value="5'-3' EXONUCLEASE FAMILY PROTEIN"/>
    <property type="match status" value="1"/>
</dbReference>
<dbReference type="Gene3D" id="1.10.150.20">
    <property type="entry name" value="5' to 3' exonuclease, C-terminal subdomain"/>
    <property type="match status" value="1"/>
</dbReference>
<dbReference type="CDD" id="cd09898">
    <property type="entry name" value="H3TH_53EXO"/>
    <property type="match status" value="1"/>
</dbReference>
<dbReference type="InterPro" id="IPR036279">
    <property type="entry name" value="5-3_exonuclease_C_sf"/>
</dbReference>
<dbReference type="GO" id="GO:0008409">
    <property type="term" value="F:5'-3' exonuclease activity"/>
    <property type="evidence" value="ECO:0007669"/>
    <property type="project" value="InterPro"/>
</dbReference>
<dbReference type="GO" id="GO:0017108">
    <property type="term" value="F:5'-flap endonuclease activity"/>
    <property type="evidence" value="ECO:0007669"/>
    <property type="project" value="InterPro"/>
</dbReference>
<protein>
    <submittedName>
        <fullName evidence="5">Putative DNA polymerase I</fullName>
    </submittedName>
</protein>
<feature type="domain" description="5'-3' exonuclease" evidence="4">
    <location>
        <begin position="29"/>
        <end position="323"/>
    </location>
</feature>
<keyword evidence="1" id="KW-0540">Nuclease</keyword>
<organism evidence="5 6">
    <name type="scientific">Dickeya phage vB_DsoM_JA13</name>
    <dbReference type="NCBI Taxonomy" id="2283030"/>
    <lineage>
        <taxon>Viruses</taxon>
        <taxon>Duplodnaviria</taxon>
        <taxon>Heunggongvirae</taxon>
        <taxon>Uroviricota</taxon>
        <taxon>Caudoviricetes</taxon>
        <taxon>Salmondvirus</taxon>
        <taxon>Salmondvirus JA11</taxon>
    </lineage>
</organism>
<dbReference type="InterPro" id="IPR020045">
    <property type="entry name" value="DNA_polI_H3TH"/>
</dbReference>
<dbReference type="SMART" id="SM00279">
    <property type="entry name" value="HhH2"/>
    <property type="match status" value="1"/>
</dbReference>
<evidence type="ECO:0000256" key="2">
    <source>
        <dbReference type="ARBA" id="ARBA00022801"/>
    </source>
</evidence>
<sequence>MSRSFGSISEESEPKAKVTQLTPKVVFRKKPTLHVFDASNWLCRAYFVSQNQNRKLTAPDGTPTGAVYIFMTMVDAMLSQIRRDPKGAYAAFCFDGRSNSTWRYRAIRNWSAEQTKDTIAKVFPKSSDYKGNRDRTKTADLPIQMDLAQEILEAYGVWARRKTPYEADDIIGTLSHRFSRKYFVDIYSRDKDTLQLVDNPRTQVIMAAQSNAIEKRYTLKNVHSHFGVSHDLIVDFLAMCGDSADNVPGLPGVAEGTAVKLLEEYGSLENLIKAAPTIKSNARWRNAIIGKYPLMDLDLQRELVTIDRNVPMLPKNISDFEIGEPDLKAIKDLKKRLKFKRIFEI</sequence>
<dbReference type="GO" id="GO:0033567">
    <property type="term" value="P:DNA replication, Okazaki fragment processing"/>
    <property type="evidence" value="ECO:0007669"/>
    <property type="project" value="InterPro"/>
</dbReference>
<evidence type="ECO:0000313" key="6">
    <source>
        <dbReference type="Proteomes" id="UP000263742"/>
    </source>
</evidence>
<name>A0A384ZVZ7_9CAUD</name>
<dbReference type="InterPro" id="IPR020046">
    <property type="entry name" value="5-3_exonucl_a-hlix_arch_N"/>
</dbReference>
<gene>
    <name evidence="5" type="ORF">JA13_009</name>
</gene>
<dbReference type="EMBL" id="MH460460">
    <property type="protein sequence ID" value="AXG66412.1"/>
    <property type="molecule type" value="Genomic_DNA"/>
</dbReference>
<dbReference type="Gene3D" id="3.40.50.1010">
    <property type="entry name" value="5'-nuclease"/>
    <property type="match status" value="1"/>
</dbReference>
<evidence type="ECO:0000259" key="4">
    <source>
        <dbReference type="SMART" id="SM00475"/>
    </source>
</evidence>
<dbReference type="CDD" id="cd09859">
    <property type="entry name" value="PIN_53EXO"/>
    <property type="match status" value="1"/>
</dbReference>
<dbReference type="SUPFAM" id="SSF88723">
    <property type="entry name" value="PIN domain-like"/>
    <property type="match status" value="1"/>
</dbReference>
<keyword evidence="2" id="KW-0378">Hydrolase</keyword>
<dbReference type="InterPro" id="IPR029060">
    <property type="entry name" value="PIN-like_dom_sf"/>
</dbReference>
<accession>A0A384ZVZ7</accession>
<dbReference type="InterPro" id="IPR008918">
    <property type="entry name" value="HhH2"/>
</dbReference>
<dbReference type="PANTHER" id="PTHR42646">
    <property type="entry name" value="FLAP ENDONUCLEASE XNI"/>
    <property type="match status" value="1"/>
</dbReference>
<evidence type="ECO:0000256" key="1">
    <source>
        <dbReference type="ARBA" id="ARBA00022722"/>
    </source>
</evidence>
<dbReference type="Pfam" id="PF02739">
    <property type="entry name" value="5_3_exonuc_N"/>
    <property type="match status" value="1"/>
</dbReference>
<dbReference type="SMART" id="SM00475">
    <property type="entry name" value="53EXOc"/>
    <property type="match status" value="1"/>
</dbReference>
<evidence type="ECO:0000256" key="3">
    <source>
        <dbReference type="ARBA" id="ARBA00023125"/>
    </source>
</evidence>
<proteinExistence type="predicted"/>
<dbReference type="Pfam" id="PF01367">
    <property type="entry name" value="5_3_exonuc"/>
    <property type="match status" value="1"/>
</dbReference>
<reference evidence="5 6" key="1">
    <citation type="journal article" date="2018" name="Front. Microbiol.">
        <title>Jumbo Bacteriophages Are Represented Within an Increasing Diversity of Environmental Viruses Infecting the Emerging Phytopathogen, Dickeya solani.</title>
        <authorList>
            <person name="Day A.W."/>
            <person name="Ahn J."/>
            <person name="Salmond G.P.C."/>
        </authorList>
    </citation>
    <scope>NUCLEOTIDE SEQUENCE [LARGE SCALE GENOMIC DNA]</scope>
</reference>
<dbReference type="SUPFAM" id="SSF47807">
    <property type="entry name" value="5' to 3' exonuclease, C-terminal subdomain"/>
    <property type="match status" value="1"/>
</dbReference>